<dbReference type="GO" id="GO:0009055">
    <property type="term" value="F:electron transfer activity"/>
    <property type="evidence" value="ECO:0007669"/>
    <property type="project" value="TreeGrafter"/>
</dbReference>
<dbReference type="GO" id="GO:0019646">
    <property type="term" value="P:aerobic electron transport chain"/>
    <property type="evidence" value="ECO:0007669"/>
    <property type="project" value="TreeGrafter"/>
</dbReference>
<keyword evidence="6 7" id="KW-0472">Membrane</keyword>
<proteinExistence type="inferred from homology"/>
<dbReference type="InterPro" id="IPR003317">
    <property type="entry name" value="Cyt-d_oxidase_su2"/>
</dbReference>
<feature type="transmembrane region" description="Helical" evidence="7">
    <location>
        <begin position="12"/>
        <end position="41"/>
    </location>
</feature>
<keyword evidence="4 7" id="KW-0812">Transmembrane</keyword>
<accession>A0A2W5DW39</accession>
<comment type="similarity">
    <text evidence="2">Belongs to the cytochrome ubiquinol oxidase subunit 2 family.</text>
</comment>
<evidence type="ECO:0000256" key="7">
    <source>
        <dbReference type="SAM" id="Phobius"/>
    </source>
</evidence>
<evidence type="ECO:0000256" key="4">
    <source>
        <dbReference type="ARBA" id="ARBA00022692"/>
    </source>
</evidence>
<feature type="transmembrane region" description="Helical" evidence="7">
    <location>
        <begin position="86"/>
        <end position="104"/>
    </location>
</feature>
<dbReference type="Proteomes" id="UP000249633">
    <property type="component" value="Unassembled WGS sequence"/>
</dbReference>
<feature type="transmembrane region" description="Helical" evidence="7">
    <location>
        <begin position="252"/>
        <end position="272"/>
    </location>
</feature>
<feature type="transmembrane region" description="Helical" evidence="7">
    <location>
        <begin position="116"/>
        <end position="136"/>
    </location>
</feature>
<evidence type="ECO:0000313" key="9">
    <source>
        <dbReference type="Proteomes" id="UP000249633"/>
    </source>
</evidence>
<dbReference type="Pfam" id="PF02322">
    <property type="entry name" value="Cyt_bd_oxida_II"/>
    <property type="match status" value="1"/>
</dbReference>
<comment type="subcellular location">
    <subcellularLocation>
        <location evidence="1">Cell membrane</location>
        <topology evidence="1">Multi-pass membrane protein</topology>
    </subcellularLocation>
</comment>
<dbReference type="GO" id="GO:0070069">
    <property type="term" value="C:cytochrome complex"/>
    <property type="evidence" value="ECO:0007669"/>
    <property type="project" value="TreeGrafter"/>
</dbReference>
<reference evidence="8 9" key="1">
    <citation type="submission" date="2017-08" db="EMBL/GenBank/DDBJ databases">
        <title>Infants hospitalized years apart are colonized by the same room-sourced microbial strains.</title>
        <authorList>
            <person name="Brooks B."/>
            <person name="Olm M.R."/>
            <person name="Firek B.A."/>
            <person name="Baker R."/>
            <person name="Thomas B.C."/>
            <person name="Morowitz M.J."/>
            <person name="Banfield J.F."/>
        </authorList>
    </citation>
    <scope>NUCLEOTIDE SEQUENCE [LARGE SCALE GENOMIC DNA]</scope>
    <source>
        <strain evidence="8">S2_012_000_R2_81</strain>
    </source>
</reference>
<dbReference type="GO" id="GO:0016682">
    <property type="term" value="F:oxidoreductase activity, acting on diphenols and related substances as donors, oxygen as acceptor"/>
    <property type="evidence" value="ECO:0007669"/>
    <property type="project" value="TreeGrafter"/>
</dbReference>
<organism evidence="8 9">
    <name type="scientific">Roseateles depolymerans</name>
    <dbReference type="NCBI Taxonomy" id="76731"/>
    <lineage>
        <taxon>Bacteria</taxon>
        <taxon>Pseudomonadati</taxon>
        <taxon>Pseudomonadota</taxon>
        <taxon>Betaproteobacteria</taxon>
        <taxon>Burkholderiales</taxon>
        <taxon>Sphaerotilaceae</taxon>
        <taxon>Roseateles</taxon>
    </lineage>
</organism>
<feature type="transmembrane region" description="Helical" evidence="7">
    <location>
        <begin position="292"/>
        <end position="312"/>
    </location>
</feature>
<evidence type="ECO:0000256" key="3">
    <source>
        <dbReference type="ARBA" id="ARBA00022475"/>
    </source>
</evidence>
<evidence type="ECO:0000256" key="1">
    <source>
        <dbReference type="ARBA" id="ARBA00004651"/>
    </source>
</evidence>
<feature type="transmembrane region" description="Helical" evidence="7">
    <location>
        <begin position="148"/>
        <end position="167"/>
    </location>
</feature>
<feature type="transmembrane region" description="Helical" evidence="7">
    <location>
        <begin position="222"/>
        <end position="245"/>
    </location>
</feature>
<keyword evidence="3" id="KW-1003">Cell membrane</keyword>
<feature type="transmembrane region" description="Helical" evidence="7">
    <location>
        <begin position="187"/>
        <end position="210"/>
    </location>
</feature>
<evidence type="ECO:0000256" key="2">
    <source>
        <dbReference type="ARBA" id="ARBA00007543"/>
    </source>
</evidence>
<evidence type="ECO:0000256" key="5">
    <source>
        <dbReference type="ARBA" id="ARBA00022989"/>
    </source>
</evidence>
<dbReference type="AlphaFoldDB" id="A0A2W5DW39"/>
<dbReference type="PANTHER" id="PTHR43141:SF4">
    <property type="entry name" value="CYTOCHROME BD2 SUBUNIT II"/>
    <property type="match status" value="1"/>
</dbReference>
<name>A0A2W5DW39_9BURK</name>
<gene>
    <name evidence="8" type="ORF">DI603_08485</name>
</gene>
<dbReference type="GO" id="GO:0005886">
    <property type="term" value="C:plasma membrane"/>
    <property type="evidence" value="ECO:0007669"/>
    <property type="project" value="UniProtKB-SubCell"/>
</dbReference>
<protein>
    <submittedName>
        <fullName evidence="8">Cytochrome BD ubiquinol oxidase subunit II</fullName>
    </submittedName>
</protein>
<evidence type="ECO:0000313" key="8">
    <source>
        <dbReference type="EMBL" id="PZP33397.1"/>
    </source>
</evidence>
<keyword evidence="5 7" id="KW-1133">Transmembrane helix</keyword>
<dbReference type="PANTHER" id="PTHR43141">
    <property type="entry name" value="CYTOCHROME BD2 SUBUNIT II"/>
    <property type="match status" value="1"/>
</dbReference>
<feature type="transmembrane region" description="Helical" evidence="7">
    <location>
        <begin position="62"/>
        <end position="80"/>
    </location>
</feature>
<evidence type="ECO:0000256" key="6">
    <source>
        <dbReference type="ARBA" id="ARBA00023136"/>
    </source>
</evidence>
<dbReference type="EMBL" id="QFOD01000006">
    <property type="protein sequence ID" value="PZP33397.1"/>
    <property type="molecule type" value="Genomic_DNA"/>
</dbReference>
<sequence length="327" mass="34793">METYSHTLLASAWYILLCVLLTCYVVTDGFDLGAGIISLGLRREADRDLVFRSIAHVWDANETWLVVLGGVLFGAFPAAYALVLSHLYGAIMLLIAGFILRGAAIEFRHVAQRKGGWDFAFGLGSLVAALAQGWILGDVITGMQDGPLSLLFSAATAIGVATGYVLLGATYLMKKVERGLLAGLRRVALLSVLATVAAALLMSAATLLMSPAALQRWTDLRVLAALIVLAMLAAAACALIVLTLLSGRTDTAFRGALLLFVASLGGLALSLYPNLVPGRLSLAQAVSSDQTLTFMLFGVGMLLPVMLGYNLYQYYLFRGRVRLEGST</sequence>
<comment type="caution">
    <text evidence="8">The sequence shown here is derived from an EMBL/GenBank/DDBJ whole genome shotgun (WGS) entry which is preliminary data.</text>
</comment>